<sequence>MDDSVKKRILGASVMVLAAVVLFPLFLTGEGYRERHLESHIPTAPAVADAIDVTPQTQLLPDTSEYPAAQVATELVVSESKSSQKVVVTVQPKPDQEMPPQKKRPVISVDNSRPLLDEQNVPVAWTLQLASFSDESNARALRTLLIGAGHKVYTRRNADLYKVYVGPDMQRDRLEKLKETLKSDFGLDGIIFRFTTQ</sequence>
<dbReference type="Gene3D" id="3.30.70.1070">
    <property type="entry name" value="Sporulation related repeat"/>
    <property type="match status" value="1"/>
</dbReference>
<dbReference type="Pfam" id="PF05036">
    <property type="entry name" value="SPOR"/>
    <property type="match status" value="1"/>
</dbReference>
<dbReference type="GO" id="GO:0032153">
    <property type="term" value="C:cell division site"/>
    <property type="evidence" value="ECO:0007669"/>
    <property type="project" value="TreeGrafter"/>
</dbReference>
<keyword evidence="1" id="KW-1133">Transmembrane helix</keyword>
<evidence type="ECO:0000259" key="2">
    <source>
        <dbReference type="PROSITE" id="PS51724"/>
    </source>
</evidence>
<feature type="domain" description="SPOR" evidence="2">
    <location>
        <begin position="119"/>
        <end position="194"/>
    </location>
</feature>
<evidence type="ECO:0000313" key="4">
    <source>
        <dbReference type="Proteomes" id="UP000185999"/>
    </source>
</evidence>
<dbReference type="PROSITE" id="PS51724">
    <property type="entry name" value="SPOR"/>
    <property type="match status" value="1"/>
</dbReference>
<evidence type="ECO:0000313" key="3">
    <source>
        <dbReference type="EMBL" id="SIT10086.1"/>
    </source>
</evidence>
<dbReference type="EMBL" id="FTOE01000015">
    <property type="protein sequence ID" value="SIT10086.1"/>
    <property type="molecule type" value="Genomic_DNA"/>
</dbReference>
<dbReference type="GO" id="GO:0042834">
    <property type="term" value="F:peptidoglycan binding"/>
    <property type="evidence" value="ECO:0007669"/>
    <property type="project" value="InterPro"/>
</dbReference>
<dbReference type="InterPro" id="IPR052521">
    <property type="entry name" value="Cell_div_SPOR-domain"/>
</dbReference>
<dbReference type="STRING" id="619304.SAMN05421760_11511"/>
<dbReference type="GO" id="GO:0030428">
    <property type="term" value="C:cell septum"/>
    <property type="evidence" value="ECO:0007669"/>
    <property type="project" value="TreeGrafter"/>
</dbReference>
<dbReference type="SUPFAM" id="SSF110997">
    <property type="entry name" value="Sporulation related repeat"/>
    <property type="match status" value="1"/>
</dbReference>
<dbReference type="GO" id="GO:0032506">
    <property type="term" value="P:cytokinetic process"/>
    <property type="evidence" value="ECO:0007669"/>
    <property type="project" value="TreeGrafter"/>
</dbReference>
<protein>
    <submittedName>
        <fullName evidence="3">DedD protein</fullName>
    </submittedName>
</protein>
<accession>A0A1N7PHR4</accession>
<proteinExistence type="predicted"/>
<feature type="transmembrane region" description="Helical" evidence="1">
    <location>
        <begin position="9"/>
        <end position="27"/>
    </location>
</feature>
<gene>
    <name evidence="3" type="ORF">SAMN05421760_11511</name>
</gene>
<keyword evidence="1" id="KW-0812">Transmembrane</keyword>
<name>A0A1N7PHR4_9GAMM</name>
<dbReference type="InterPro" id="IPR007730">
    <property type="entry name" value="SPOR-like_dom"/>
</dbReference>
<dbReference type="AlphaFoldDB" id="A0A1N7PHR4"/>
<dbReference type="OrthoDB" id="7069135at2"/>
<dbReference type="PANTHER" id="PTHR38687:SF1">
    <property type="entry name" value="CELL DIVISION PROTEIN DEDD"/>
    <property type="match status" value="1"/>
</dbReference>
<keyword evidence="4" id="KW-1185">Reference proteome</keyword>
<evidence type="ECO:0000256" key="1">
    <source>
        <dbReference type="SAM" id="Phobius"/>
    </source>
</evidence>
<reference evidence="4" key="1">
    <citation type="submission" date="2017-01" db="EMBL/GenBank/DDBJ databases">
        <authorList>
            <person name="Varghese N."/>
            <person name="Submissions S."/>
        </authorList>
    </citation>
    <scope>NUCLEOTIDE SEQUENCE [LARGE SCALE GENOMIC DNA]</scope>
    <source>
        <strain evidence="4">DSM 22306</strain>
    </source>
</reference>
<dbReference type="PANTHER" id="PTHR38687">
    <property type="entry name" value="CELL DIVISION PROTEIN DEDD-RELATED"/>
    <property type="match status" value="1"/>
</dbReference>
<organism evidence="3 4">
    <name type="scientific">Neptunomonas antarctica</name>
    <dbReference type="NCBI Taxonomy" id="619304"/>
    <lineage>
        <taxon>Bacteria</taxon>
        <taxon>Pseudomonadati</taxon>
        <taxon>Pseudomonadota</taxon>
        <taxon>Gammaproteobacteria</taxon>
        <taxon>Oceanospirillales</taxon>
        <taxon>Oceanospirillaceae</taxon>
        <taxon>Neptunomonas</taxon>
    </lineage>
</organism>
<dbReference type="InterPro" id="IPR036680">
    <property type="entry name" value="SPOR-like_sf"/>
</dbReference>
<keyword evidence="1" id="KW-0472">Membrane</keyword>
<dbReference type="Proteomes" id="UP000185999">
    <property type="component" value="Unassembled WGS sequence"/>
</dbReference>